<keyword evidence="4" id="KW-0488">Methylation</keyword>
<evidence type="ECO:0000256" key="2">
    <source>
        <dbReference type="ARBA" id="ARBA00021549"/>
    </source>
</evidence>
<name>A0AAX2LMP1_VIBFL</name>
<dbReference type="Gene3D" id="3.55.40.10">
    <property type="entry name" value="minor pseudopilin epsh domain"/>
    <property type="match status" value="1"/>
</dbReference>
<evidence type="ECO:0000256" key="8">
    <source>
        <dbReference type="ARBA" id="ARBA00023136"/>
    </source>
</evidence>
<evidence type="ECO:0000256" key="6">
    <source>
        <dbReference type="ARBA" id="ARBA00022692"/>
    </source>
</evidence>
<feature type="domain" description="General secretion pathway GspH" evidence="11">
    <location>
        <begin position="49"/>
        <end position="186"/>
    </location>
</feature>
<comment type="subcellular location">
    <subcellularLocation>
        <location evidence="1">Cell inner membrane</location>
        <topology evidence="1">Single-pass membrane protein</topology>
    </subcellularLocation>
</comment>
<keyword evidence="5" id="KW-0997">Cell inner membrane</keyword>
<evidence type="ECO:0000313" key="13">
    <source>
        <dbReference type="Proteomes" id="UP000254626"/>
    </source>
</evidence>
<evidence type="ECO:0000256" key="9">
    <source>
        <dbReference type="ARBA" id="ARBA00025772"/>
    </source>
</evidence>
<keyword evidence="3" id="KW-1003">Cell membrane</keyword>
<dbReference type="Pfam" id="PF07963">
    <property type="entry name" value="N_methyl"/>
    <property type="match status" value="1"/>
</dbReference>
<dbReference type="Proteomes" id="UP000254626">
    <property type="component" value="Unassembled WGS sequence"/>
</dbReference>
<evidence type="ECO:0000313" key="12">
    <source>
        <dbReference type="EMBL" id="SUP18775.1"/>
    </source>
</evidence>
<dbReference type="GO" id="GO:0015628">
    <property type="term" value="P:protein secretion by the type II secretion system"/>
    <property type="evidence" value="ECO:0007669"/>
    <property type="project" value="InterPro"/>
</dbReference>
<dbReference type="PANTHER" id="PTHR39583:SF2">
    <property type="entry name" value="TYPE II SECRETION SYSTEM PROTEIN J"/>
    <property type="match status" value="1"/>
</dbReference>
<dbReference type="InterPro" id="IPR049875">
    <property type="entry name" value="TypeII_GspH"/>
</dbReference>
<dbReference type="PANTHER" id="PTHR39583">
    <property type="entry name" value="TYPE II SECRETION SYSTEM PROTEIN J-RELATED"/>
    <property type="match status" value="1"/>
</dbReference>
<dbReference type="NCBIfam" id="TIGR01708">
    <property type="entry name" value="typeII_sec_gspH"/>
    <property type="match status" value="1"/>
</dbReference>
<comment type="similarity">
    <text evidence="9">Belongs to the GSP H family.</text>
</comment>
<dbReference type="InterPro" id="IPR012902">
    <property type="entry name" value="N_methyl_site"/>
</dbReference>
<protein>
    <recommendedName>
        <fullName evidence="2">Type II secretion system protein H</fullName>
    </recommendedName>
    <alternativeName>
        <fullName evidence="10">General secretion pathway protein H</fullName>
    </alternativeName>
</protein>
<evidence type="ECO:0000256" key="7">
    <source>
        <dbReference type="ARBA" id="ARBA00022989"/>
    </source>
</evidence>
<dbReference type="EMBL" id="UHIP01000001">
    <property type="protein sequence ID" value="SUP18775.1"/>
    <property type="molecule type" value="Genomic_DNA"/>
</dbReference>
<evidence type="ECO:0000256" key="1">
    <source>
        <dbReference type="ARBA" id="ARBA00004377"/>
    </source>
</evidence>
<sequence length="200" mass="22380">MTSCDGVMKCKRGFTLLEILLVLVLLSMSAVAVIATLPSKQNDDAKEVAESLYQRLQLLNEEAILSGLDYGLRVDEKTHQLHFLSLNEKGWQRLNKSGFASMLALKEGLAMQFLPGGDVWQDKDRLFKPGSLFDEEMFAAKEDEKKVRPPQVFILSSGELTPFTLDVFATGDNPEKGWQVRVQDNGEIRLLAPGEHNAKR</sequence>
<dbReference type="AlphaFoldDB" id="A0AAX2LMP1"/>
<organism evidence="12 13">
    <name type="scientific">Vibrio fluvialis</name>
    <dbReference type="NCBI Taxonomy" id="676"/>
    <lineage>
        <taxon>Bacteria</taxon>
        <taxon>Pseudomonadati</taxon>
        <taxon>Pseudomonadota</taxon>
        <taxon>Gammaproteobacteria</taxon>
        <taxon>Vibrionales</taxon>
        <taxon>Vibrionaceae</taxon>
        <taxon>Vibrio</taxon>
    </lineage>
</organism>
<evidence type="ECO:0000256" key="3">
    <source>
        <dbReference type="ARBA" id="ARBA00022475"/>
    </source>
</evidence>
<evidence type="ECO:0000259" key="11">
    <source>
        <dbReference type="Pfam" id="PF12019"/>
    </source>
</evidence>
<dbReference type="Pfam" id="PF12019">
    <property type="entry name" value="GspH"/>
    <property type="match status" value="1"/>
</dbReference>
<dbReference type="InterPro" id="IPR002416">
    <property type="entry name" value="T2SS_protein-GspH"/>
</dbReference>
<gene>
    <name evidence="12" type="primary">epsH</name>
    <name evidence="12" type="ORF">NCTC11327_00030</name>
</gene>
<keyword evidence="8" id="KW-0472">Membrane</keyword>
<dbReference type="InterPro" id="IPR022346">
    <property type="entry name" value="T2SS_GspH"/>
</dbReference>
<reference evidence="12 13" key="1">
    <citation type="submission" date="2018-06" db="EMBL/GenBank/DDBJ databases">
        <authorList>
            <consortium name="Pathogen Informatics"/>
            <person name="Doyle S."/>
        </authorList>
    </citation>
    <scope>NUCLEOTIDE SEQUENCE [LARGE SCALE GENOMIC DNA]</scope>
    <source>
        <strain evidence="12 13">NCTC11327</strain>
    </source>
</reference>
<comment type="caution">
    <text evidence="12">The sequence shown here is derived from an EMBL/GenBank/DDBJ whole genome shotgun (WGS) entry which is preliminary data.</text>
</comment>
<proteinExistence type="inferred from homology"/>
<evidence type="ECO:0000256" key="5">
    <source>
        <dbReference type="ARBA" id="ARBA00022519"/>
    </source>
</evidence>
<dbReference type="GO" id="GO:0005886">
    <property type="term" value="C:plasma membrane"/>
    <property type="evidence" value="ECO:0007669"/>
    <property type="project" value="UniProtKB-SubCell"/>
</dbReference>
<dbReference type="PROSITE" id="PS00409">
    <property type="entry name" value="PROKAR_NTER_METHYL"/>
    <property type="match status" value="1"/>
</dbReference>
<dbReference type="InterPro" id="IPR051621">
    <property type="entry name" value="T2SS_protein_J"/>
</dbReference>
<accession>A0AAX2LMP1</accession>
<evidence type="ECO:0000256" key="10">
    <source>
        <dbReference type="ARBA" id="ARBA00030775"/>
    </source>
</evidence>
<dbReference type="GO" id="GO:0015627">
    <property type="term" value="C:type II protein secretion system complex"/>
    <property type="evidence" value="ECO:0007669"/>
    <property type="project" value="InterPro"/>
</dbReference>
<dbReference type="PRINTS" id="PR00885">
    <property type="entry name" value="BCTERIALGSPH"/>
</dbReference>
<dbReference type="NCBIfam" id="TIGR02532">
    <property type="entry name" value="IV_pilin_GFxxxE"/>
    <property type="match status" value="1"/>
</dbReference>
<evidence type="ECO:0000256" key="4">
    <source>
        <dbReference type="ARBA" id="ARBA00022481"/>
    </source>
</evidence>
<dbReference type="SUPFAM" id="SSF54523">
    <property type="entry name" value="Pili subunits"/>
    <property type="match status" value="1"/>
</dbReference>
<keyword evidence="7" id="KW-1133">Transmembrane helix</keyword>
<dbReference type="InterPro" id="IPR045584">
    <property type="entry name" value="Pilin-like"/>
</dbReference>
<keyword evidence="6" id="KW-0812">Transmembrane</keyword>